<dbReference type="InterPro" id="IPR001466">
    <property type="entry name" value="Beta-lactam-related"/>
</dbReference>
<protein>
    <submittedName>
        <fullName evidence="3">Class A beta-lactamase-related serine hydrolase</fullName>
    </submittedName>
</protein>
<keyword evidence="3" id="KW-0378">Hydrolase</keyword>
<evidence type="ECO:0000259" key="2">
    <source>
        <dbReference type="Pfam" id="PF00144"/>
    </source>
</evidence>
<dbReference type="InterPro" id="IPR050491">
    <property type="entry name" value="AmpC-like"/>
</dbReference>
<comment type="caution">
    <text evidence="3">The sequence shown here is derived from an EMBL/GenBank/DDBJ whole genome shotgun (WGS) entry which is preliminary data.</text>
</comment>
<evidence type="ECO:0000313" key="3">
    <source>
        <dbReference type="EMBL" id="RKN49563.1"/>
    </source>
</evidence>
<accession>A0A3A9ZMR3</accession>
<dbReference type="Pfam" id="PF00144">
    <property type="entry name" value="Beta-lactamase"/>
    <property type="match status" value="1"/>
</dbReference>
<keyword evidence="1" id="KW-0472">Membrane</keyword>
<gene>
    <name evidence="3" type="ORF">D7223_08820</name>
</gene>
<evidence type="ECO:0000256" key="1">
    <source>
        <dbReference type="SAM" id="Phobius"/>
    </source>
</evidence>
<keyword evidence="4" id="KW-1185">Reference proteome</keyword>
<dbReference type="InterPro" id="IPR012338">
    <property type="entry name" value="Beta-lactam/transpept-like"/>
</dbReference>
<dbReference type="Proteomes" id="UP000281726">
    <property type="component" value="Unassembled WGS sequence"/>
</dbReference>
<dbReference type="PANTHER" id="PTHR46825:SF8">
    <property type="entry name" value="BETA-LACTAMASE-RELATED"/>
    <property type="match status" value="1"/>
</dbReference>
<dbReference type="EMBL" id="RBAK01000002">
    <property type="protein sequence ID" value="RKN49563.1"/>
    <property type="molecule type" value="Genomic_DNA"/>
</dbReference>
<dbReference type="GO" id="GO:0016787">
    <property type="term" value="F:hydrolase activity"/>
    <property type="evidence" value="ECO:0007669"/>
    <property type="project" value="UniProtKB-KW"/>
</dbReference>
<dbReference type="Gene3D" id="3.40.710.10">
    <property type="entry name" value="DD-peptidase/beta-lactamase superfamily"/>
    <property type="match status" value="1"/>
</dbReference>
<feature type="transmembrane region" description="Helical" evidence="1">
    <location>
        <begin position="377"/>
        <end position="399"/>
    </location>
</feature>
<proteinExistence type="predicted"/>
<feature type="domain" description="Beta-lactamase-related" evidence="2">
    <location>
        <begin position="47"/>
        <end position="351"/>
    </location>
</feature>
<keyword evidence="1" id="KW-0812">Transmembrane</keyword>
<name>A0A3A9ZMR3_9ACTN</name>
<dbReference type="PANTHER" id="PTHR46825">
    <property type="entry name" value="D-ALANYL-D-ALANINE-CARBOXYPEPTIDASE/ENDOPEPTIDASE AMPH"/>
    <property type="match status" value="1"/>
</dbReference>
<dbReference type="OrthoDB" id="5377981at2"/>
<dbReference type="AlphaFoldDB" id="A0A3A9ZMR3"/>
<feature type="transmembrane region" description="Helical" evidence="1">
    <location>
        <begin position="466"/>
        <end position="487"/>
    </location>
</feature>
<sequence length="488" mass="49652">MRKPVVIVAIVGLLATLAGLAALPRPPRLGDGSTGDAALAAAARDAVRDREGYRGLAVALIEDGQVRTAGLGDRGPGGGPVEAATPFEIGSVGKVLTGMLLADQAAAVRPEDTLGAVRPEVTGPARDVTLAELASHRSGLPRIAVDGVLGFGRVLWTNLTAGNAYAGWDAGRVVAAASDKEPGDDRGEVGYSNFGMALLGQALAGRAGTPYPDLLEREVLRPLGMTGTTVVTGSGALPDGAATGATAAGRSPEPWVGSGYAPAGVGIWSNAEDLSRLVGAMLTGTAPGADAATPRFTEDERSRVGYGWFTARYGDREVVWHNGATGGFRSYVGFERATGRGVVVLGNTERGVEPIGLRLLGVGGDEADREGGGALPAWAGAGLALLLTFIGGLSLLFAAPRSPDRLSLVAGSVWAVVYVGLGHRLGDWSVVPALLWPPGVGVSAAGLALAAYRWREVPLVHGAALWRRATSVGLSTAAAVALFGFVVV</sequence>
<feature type="transmembrane region" description="Helical" evidence="1">
    <location>
        <begin position="406"/>
        <end position="423"/>
    </location>
</feature>
<keyword evidence="1" id="KW-1133">Transmembrane helix</keyword>
<reference evidence="3 4" key="1">
    <citation type="journal article" date="2004" name="Syst. Appl. Microbiol.">
        <title>Cryptoendolithic actinomycetes from antarctic sandstone rock samples: Micromonospora endolithica sp. nov. and two isolates related to Micromonospora coerulea Jensen 1932.</title>
        <authorList>
            <person name="Hirsch P."/>
            <person name="Mevs U."/>
            <person name="Kroppenstedt R.M."/>
            <person name="Schumann P."/>
            <person name="Stackebrandt E."/>
        </authorList>
    </citation>
    <scope>NUCLEOTIDE SEQUENCE [LARGE SCALE GENOMIC DNA]</scope>
    <source>
        <strain evidence="3 4">JCM 12677</strain>
    </source>
</reference>
<dbReference type="SUPFAM" id="SSF56601">
    <property type="entry name" value="beta-lactamase/transpeptidase-like"/>
    <property type="match status" value="1"/>
</dbReference>
<evidence type="ECO:0000313" key="4">
    <source>
        <dbReference type="Proteomes" id="UP000281726"/>
    </source>
</evidence>
<feature type="transmembrane region" description="Helical" evidence="1">
    <location>
        <begin position="435"/>
        <end position="454"/>
    </location>
</feature>
<organism evidence="3 4">
    <name type="scientific">Micromonospora endolithica</name>
    <dbReference type="NCBI Taxonomy" id="230091"/>
    <lineage>
        <taxon>Bacteria</taxon>
        <taxon>Bacillati</taxon>
        <taxon>Actinomycetota</taxon>
        <taxon>Actinomycetes</taxon>
        <taxon>Micromonosporales</taxon>
        <taxon>Micromonosporaceae</taxon>
        <taxon>Micromonospora</taxon>
    </lineage>
</organism>
<dbReference type="RefSeq" id="WP_120726886.1">
    <property type="nucleotide sequence ID" value="NZ_RBAK01000002.1"/>
</dbReference>